<dbReference type="Pfam" id="PF00089">
    <property type="entry name" value="Trypsin"/>
    <property type="match status" value="1"/>
</dbReference>
<feature type="domain" description="Peptidase S1" evidence="4">
    <location>
        <begin position="182"/>
        <end position="356"/>
    </location>
</feature>
<dbReference type="InterPro" id="IPR001254">
    <property type="entry name" value="Trypsin_dom"/>
</dbReference>
<dbReference type="InterPro" id="IPR009003">
    <property type="entry name" value="Peptidase_S1_PA"/>
</dbReference>
<feature type="region of interest" description="Disordered" evidence="3">
    <location>
        <begin position="376"/>
        <end position="395"/>
    </location>
</feature>
<sequence>MALQRKGKIETAEFSRESVVQIRTVLLLTFVSSHATYNYGSPPPHPRPDDDAPVLLKDLEHKKSLKAEAELPNVMIEITRFWHGSTNLSSKLQDVEGATVFQVPFSLKRFDPPELAFDALDKKKVQRVKRTEVTKVLKGFRPLHLPVNFNPAGRVKGTDVPISEGGNRAVNVFTPDDRYIFQDTAFPWSTTGKVQTASKGCTGTMVGRRLMLTASHCIQWNKTGPIGWVKFTPAYYKGAAPFGTAWGERILYWNRAPGPNLTDFETAFDYVVVVLDRKIGNLTGYTGFRTYSPSWNNGHYWQQIGYPSDLSNGEAPAFSGNGSITSVDAYLTKGLHIGYVLGNFIDIVKGHSGGPYWGWWKNEPWPRVVATCSSESFKPKKDKSGDNNAGGGPALYSLISYARKNYS</sequence>
<accession>A0ABD3GA01</accession>
<comment type="caution">
    <text evidence="5">The sequence shown here is derived from an EMBL/GenBank/DDBJ whole genome shotgun (WGS) entry which is preliminary data.</text>
</comment>
<name>A0ABD3GA01_9MARC</name>
<dbReference type="InterPro" id="IPR043504">
    <property type="entry name" value="Peptidase_S1_PA_chymotrypsin"/>
</dbReference>
<dbReference type="PROSITE" id="PS00134">
    <property type="entry name" value="TRYPSIN_HIS"/>
    <property type="match status" value="1"/>
</dbReference>
<evidence type="ECO:0000313" key="6">
    <source>
        <dbReference type="Proteomes" id="UP001633002"/>
    </source>
</evidence>
<protein>
    <recommendedName>
        <fullName evidence="4">Peptidase S1 domain-containing protein</fullName>
    </recommendedName>
</protein>
<reference evidence="5 6" key="1">
    <citation type="submission" date="2024-09" db="EMBL/GenBank/DDBJ databases">
        <title>Chromosome-scale assembly of Riccia sorocarpa.</title>
        <authorList>
            <person name="Paukszto L."/>
        </authorList>
    </citation>
    <scope>NUCLEOTIDE SEQUENCE [LARGE SCALE GENOMIC DNA]</scope>
    <source>
        <strain evidence="5">LP-2024</strain>
        <tissue evidence="5">Aerial parts of the thallus</tissue>
    </source>
</reference>
<dbReference type="PANTHER" id="PTHR15462:SF8">
    <property type="entry name" value="SERINE PROTEASE"/>
    <property type="match status" value="1"/>
</dbReference>
<dbReference type="Gene3D" id="2.40.10.10">
    <property type="entry name" value="Trypsin-like serine proteases"/>
    <property type="match status" value="2"/>
</dbReference>
<comment type="similarity">
    <text evidence="1">Belongs to the peptidase S1 family.</text>
</comment>
<proteinExistence type="inferred from homology"/>
<keyword evidence="6" id="KW-1185">Reference proteome</keyword>
<keyword evidence="2" id="KW-0732">Signal</keyword>
<gene>
    <name evidence="5" type="ORF">R1sor_025936</name>
</gene>
<organism evidence="5 6">
    <name type="scientific">Riccia sorocarpa</name>
    <dbReference type="NCBI Taxonomy" id="122646"/>
    <lineage>
        <taxon>Eukaryota</taxon>
        <taxon>Viridiplantae</taxon>
        <taxon>Streptophyta</taxon>
        <taxon>Embryophyta</taxon>
        <taxon>Marchantiophyta</taxon>
        <taxon>Marchantiopsida</taxon>
        <taxon>Marchantiidae</taxon>
        <taxon>Marchantiales</taxon>
        <taxon>Ricciaceae</taxon>
        <taxon>Riccia</taxon>
    </lineage>
</organism>
<dbReference type="EMBL" id="JBJQOH010000008">
    <property type="protein sequence ID" value="KAL3675988.1"/>
    <property type="molecule type" value="Genomic_DNA"/>
</dbReference>
<evidence type="ECO:0000259" key="4">
    <source>
        <dbReference type="Pfam" id="PF00089"/>
    </source>
</evidence>
<dbReference type="InterPro" id="IPR050966">
    <property type="entry name" value="Glutamyl_endopeptidase"/>
</dbReference>
<dbReference type="Proteomes" id="UP001633002">
    <property type="component" value="Unassembled WGS sequence"/>
</dbReference>
<evidence type="ECO:0000256" key="1">
    <source>
        <dbReference type="ARBA" id="ARBA00007664"/>
    </source>
</evidence>
<evidence type="ECO:0000256" key="2">
    <source>
        <dbReference type="ARBA" id="ARBA00022729"/>
    </source>
</evidence>
<evidence type="ECO:0000313" key="5">
    <source>
        <dbReference type="EMBL" id="KAL3675988.1"/>
    </source>
</evidence>
<dbReference type="InterPro" id="IPR018114">
    <property type="entry name" value="TRYPSIN_HIS"/>
</dbReference>
<dbReference type="PANTHER" id="PTHR15462">
    <property type="entry name" value="SERINE PROTEASE"/>
    <property type="match status" value="1"/>
</dbReference>
<evidence type="ECO:0000256" key="3">
    <source>
        <dbReference type="SAM" id="MobiDB-lite"/>
    </source>
</evidence>
<dbReference type="AlphaFoldDB" id="A0ABD3GA01"/>
<dbReference type="SUPFAM" id="SSF50494">
    <property type="entry name" value="Trypsin-like serine proteases"/>
    <property type="match status" value="1"/>
</dbReference>